<evidence type="ECO:0000256" key="3">
    <source>
        <dbReference type="ARBA" id="ARBA00012438"/>
    </source>
</evidence>
<keyword evidence="7" id="KW-0902">Two-component regulatory system</keyword>
<dbReference type="InterPro" id="IPR036097">
    <property type="entry name" value="HisK_dim/P_sf"/>
</dbReference>
<dbReference type="PANTHER" id="PTHR43047">
    <property type="entry name" value="TWO-COMPONENT HISTIDINE PROTEIN KINASE"/>
    <property type="match status" value="1"/>
</dbReference>
<dbReference type="PANTHER" id="PTHR43047:SF63">
    <property type="entry name" value="HISTIDINE KINASE"/>
    <property type="match status" value="1"/>
</dbReference>
<dbReference type="InterPro" id="IPR016132">
    <property type="entry name" value="Phyto_chromo_attachment"/>
</dbReference>
<keyword evidence="12" id="KW-1185">Reference proteome</keyword>
<evidence type="ECO:0000313" key="11">
    <source>
        <dbReference type="EMBL" id="BAY53670.1"/>
    </source>
</evidence>
<dbReference type="GO" id="GO:0005886">
    <property type="term" value="C:plasma membrane"/>
    <property type="evidence" value="ECO:0007669"/>
    <property type="project" value="TreeGrafter"/>
</dbReference>
<keyword evidence="4" id="KW-0597">Phosphoprotein</keyword>
<feature type="domain" description="Phytochrome chromophore attachment site" evidence="9">
    <location>
        <begin position="142"/>
        <end position="299"/>
    </location>
</feature>
<dbReference type="InterPro" id="IPR004358">
    <property type="entry name" value="Sig_transdc_His_kin-like_C"/>
</dbReference>
<evidence type="ECO:0000256" key="4">
    <source>
        <dbReference type="ARBA" id="ARBA00022553"/>
    </source>
</evidence>
<dbReference type="InterPro" id="IPR036890">
    <property type="entry name" value="HATPase_C_sf"/>
</dbReference>
<dbReference type="Gene3D" id="1.10.287.130">
    <property type="match status" value="1"/>
</dbReference>
<evidence type="ECO:0000256" key="7">
    <source>
        <dbReference type="ARBA" id="ARBA00023012"/>
    </source>
</evidence>
<name>A0A1Z4JAC5_LEPBY</name>
<dbReference type="GO" id="GO:0000155">
    <property type="term" value="F:phosphorelay sensor kinase activity"/>
    <property type="evidence" value="ECO:0007669"/>
    <property type="project" value="InterPro"/>
</dbReference>
<dbReference type="SMART" id="SM00388">
    <property type="entry name" value="HisKA"/>
    <property type="match status" value="1"/>
</dbReference>
<evidence type="ECO:0000259" key="9">
    <source>
        <dbReference type="PROSITE" id="PS50046"/>
    </source>
</evidence>
<dbReference type="AlphaFoldDB" id="A0A1Z4JAC5"/>
<protein>
    <recommendedName>
        <fullName evidence="8">Circadian input-output histidine kinase CikA</fullName>
        <ecNumber evidence="3">2.7.13.3</ecNumber>
    </recommendedName>
</protein>
<dbReference type="Gene3D" id="3.30.565.10">
    <property type="entry name" value="Histidine kinase-like ATPase, C-terminal domain"/>
    <property type="match status" value="1"/>
</dbReference>
<dbReference type="Gene3D" id="3.30.450.40">
    <property type="match status" value="1"/>
</dbReference>
<dbReference type="SUPFAM" id="SSF55874">
    <property type="entry name" value="ATPase domain of HSP90 chaperone/DNA topoisomerase II/histidine kinase"/>
    <property type="match status" value="1"/>
</dbReference>
<dbReference type="EC" id="2.7.13.3" evidence="3"/>
<dbReference type="SUPFAM" id="SSF55781">
    <property type="entry name" value="GAF domain-like"/>
    <property type="match status" value="1"/>
</dbReference>
<dbReference type="FunFam" id="3.30.565.10:FF:000010">
    <property type="entry name" value="Sensor histidine kinase RcsC"/>
    <property type="match status" value="1"/>
</dbReference>
<dbReference type="EMBL" id="AP018203">
    <property type="protein sequence ID" value="BAY53670.1"/>
    <property type="molecule type" value="Genomic_DNA"/>
</dbReference>
<evidence type="ECO:0000313" key="12">
    <source>
        <dbReference type="Proteomes" id="UP000217895"/>
    </source>
</evidence>
<dbReference type="InterPro" id="IPR003018">
    <property type="entry name" value="GAF"/>
</dbReference>
<dbReference type="Pfam" id="PF01590">
    <property type="entry name" value="GAF"/>
    <property type="match status" value="1"/>
</dbReference>
<accession>A0A1Z4JAC5</accession>
<dbReference type="InterPro" id="IPR003661">
    <property type="entry name" value="HisK_dim/P_dom"/>
</dbReference>
<dbReference type="InterPro" id="IPR029016">
    <property type="entry name" value="GAF-like_dom_sf"/>
</dbReference>
<dbReference type="Pfam" id="PF00512">
    <property type="entry name" value="HisKA"/>
    <property type="match status" value="1"/>
</dbReference>
<dbReference type="CDD" id="cd16922">
    <property type="entry name" value="HATPase_EvgS-ArcB-TorS-like"/>
    <property type="match status" value="1"/>
</dbReference>
<comment type="catalytic activity">
    <reaction evidence="1">
        <text>ATP + protein L-histidine = ADP + protein N-phospho-L-histidine.</text>
        <dbReference type="EC" id="2.7.13.3"/>
    </reaction>
</comment>
<evidence type="ECO:0000256" key="1">
    <source>
        <dbReference type="ARBA" id="ARBA00000085"/>
    </source>
</evidence>
<dbReference type="GO" id="GO:0009927">
    <property type="term" value="F:histidine phosphotransfer kinase activity"/>
    <property type="evidence" value="ECO:0007669"/>
    <property type="project" value="TreeGrafter"/>
</dbReference>
<evidence type="ECO:0000256" key="2">
    <source>
        <dbReference type="ARBA" id="ARBA00006402"/>
    </source>
</evidence>
<sequence length="581" mass="65047">MTSSRTHSVGQLLSWAIFHQVVDLLQATVGTDAIVLTENQAPKRFFLAASPSFSALIQADAIDADYCQLHLTFSPDQISAFLEEINYALPFLLQENQSDHQSEFTLNLIKLFAHSAHPSIQHQVEQERLINQVTTLIRHSLNLPVILETAVHQVREFLEADRVIIYQFNFPAPSCLIDGEVLTADPTVPNLDGITYEARSSDRIPSILNLMNEYSAASLKHLQKRHSDSVTWAANSTKSKSSTVASLLDEPTAISIQAELVTPIMVQEELWGLLIVHQCQHPRQWLEREKILLQRIAEHLAIAIYQSKLYSELQQQKNTLEQQIIDRTQELRDTLIAAESASLAKSEFLSTMSHELRTPLTTILGMAATLIRAFQDTNYILTPQKQIEYLQIIQERGEHLLALINDLLDLSEVEAGKMILECKEVSLSKLAQQSIQLVQGKADAKQVALSLELLPPGERTSRDFRFQADPLRVQQICLNLLSNAIKFTPEKGQVTMRVRVSSTTAILQVEDTGIGIPAEQRSLLFQKFKQLDASYHRKYEGTGLGLALTKQLVELHGGTIEVDSKVGVGSKFTVFLPLPRA</sequence>
<comment type="similarity">
    <text evidence="2">In the N-terminal section; belongs to the phytochrome family.</text>
</comment>
<evidence type="ECO:0000256" key="8">
    <source>
        <dbReference type="ARBA" id="ARBA00074306"/>
    </source>
</evidence>
<evidence type="ECO:0000256" key="6">
    <source>
        <dbReference type="ARBA" id="ARBA00022777"/>
    </source>
</evidence>
<proteinExistence type="inferred from homology"/>
<evidence type="ECO:0000259" key="10">
    <source>
        <dbReference type="PROSITE" id="PS50109"/>
    </source>
</evidence>
<dbReference type="PROSITE" id="PS50046">
    <property type="entry name" value="PHYTOCHROME_2"/>
    <property type="match status" value="1"/>
</dbReference>
<organism evidence="11 12">
    <name type="scientific">Leptolyngbya boryana NIES-2135</name>
    <dbReference type="NCBI Taxonomy" id="1973484"/>
    <lineage>
        <taxon>Bacteria</taxon>
        <taxon>Bacillati</taxon>
        <taxon>Cyanobacteriota</taxon>
        <taxon>Cyanophyceae</taxon>
        <taxon>Leptolyngbyales</taxon>
        <taxon>Leptolyngbyaceae</taxon>
        <taxon>Leptolyngbya group</taxon>
        <taxon>Leptolyngbya</taxon>
    </lineage>
</organism>
<dbReference type="Proteomes" id="UP000217895">
    <property type="component" value="Chromosome"/>
</dbReference>
<dbReference type="InterPro" id="IPR005467">
    <property type="entry name" value="His_kinase_dom"/>
</dbReference>
<keyword evidence="5" id="KW-0808">Transferase</keyword>
<gene>
    <name evidence="11" type="ORF">NIES2135_04800</name>
</gene>
<reference evidence="11 12" key="1">
    <citation type="submission" date="2017-06" db="EMBL/GenBank/DDBJ databases">
        <title>Genome sequencing of cyanobaciteial culture collection at National Institute for Environmental Studies (NIES).</title>
        <authorList>
            <person name="Hirose Y."/>
            <person name="Shimura Y."/>
            <person name="Fujisawa T."/>
            <person name="Nakamura Y."/>
            <person name="Kawachi M."/>
        </authorList>
    </citation>
    <scope>NUCLEOTIDE SEQUENCE [LARGE SCALE GENOMIC DNA]</scope>
    <source>
        <strain evidence="11 12">NIES-2135</strain>
    </source>
</reference>
<evidence type="ECO:0000256" key="5">
    <source>
        <dbReference type="ARBA" id="ARBA00022679"/>
    </source>
</evidence>
<dbReference type="CDD" id="cd00082">
    <property type="entry name" value="HisKA"/>
    <property type="match status" value="1"/>
</dbReference>
<dbReference type="SMART" id="SM00065">
    <property type="entry name" value="GAF"/>
    <property type="match status" value="1"/>
</dbReference>
<keyword evidence="6 11" id="KW-0418">Kinase</keyword>
<dbReference type="SUPFAM" id="SSF47384">
    <property type="entry name" value="Homodimeric domain of signal transducing histidine kinase"/>
    <property type="match status" value="1"/>
</dbReference>
<dbReference type="InterPro" id="IPR003594">
    <property type="entry name" value="HATPase_dom"/>
</dbReference>
<feature type="domain" description="Histidine kinase" evidence="10">
    <location>
        <begin position="351"/>
        <end position="580"/>
    </location>
</feature>
<dbReference type="Pfam" id="PF02518">
    <property type="entry name" value="HATPase_c"/>
    <property type="match status" value="1"/>
</dbReference>
<dbReference type="SMART" id="SM00387">
    <property type="entry name" value="HATPase_c"/>
    <property type="match status" value="1"/>
</dbReference>
<dbReference type="PRINTS" id="PR00344">
    <property type="entry name" value="BCTRLSENSOR"/>
</dbReference>
<dbReference type="PROSITE" id="PS50109">
    <property type="entry name" value="HIS_KIN"/>
    <property type="match status" value="1"/>
</dbReference>